<proteinExistence type="predicted"/>
<dbReference type="Proteomes" id="UP000054217">
    <property type="component" value="Unassembled WGS sequence"/>
</dbReference>
<reference evidence="2" key="2">
    <citation type="submission" date="2015-01" db="EMBL/GenBank/DDBJ databases">
        <title>Evolutionary Origins and Diversification of the Mycorrhizal Mutualists.</title>
        <authorList>
            <consortium name="DOE Joint Genome Institute"/>
            <consortium name="Mycorrhizal Genomics Consortium"/>
            <person name="Kohler A."/>
            <person name="Kuo A."/>
            <person name="Nagy L.G."/>
            <person name="Floudas D."/>
            <person name="Copeland A."/>
            <person name="Barry K.W."/>
            <person name="Cichocki N."/>
            <person name="Veneault-Fourrey C."/>
            <person name="LaButti K."/>
            <person name="Lindquist E.A."/>
            <person name="Lipzen A."/>
            <person name="Lundell T."/>
            <person name="Morin E."/>
            <person name="Murat C."/>
            <person name="Riley R."/>
            <person name="Ohm R."/>
            <person name="Sun H."/>
            <person name="Tunlid A."/>
            <person name="Henrissat B."/>
            <person name="Grigoriev I.V."/>
            <person name="Hibbett D.S."/>
            <person name="Martin F."/>
        </authorList>
    </citation>
    <scope>NUCLEOTIDE SEQUENCE [LARGE SCALE GENOMIC DNA]</scope>
    <source>
        <strain evidence="2">Marx 270</strain>
    </source>
</reference>
<evidence type="ECO:0000313" key="2">
    <source>
        <dbReference type="Proteomes" id="UP000054217"/>
    </source>
</evidence>
<reference evidence="1 2" key="1">
    <citation type="submission" date="2014-04" db="EMBL/GenBank/DDBJ databases">
        <authorList>
            <consortium name="DOE Joint Genome Institute"/>
            <person name="Kuo A."/>
            <person name="Kohler A."/>
            <person name="Costa M.D."/>
            <person name="Nagy L.G."/>
            <person name="Floudas D."/>
            <person name="Copeland A."/>
            <person name="Barry K.W."/>
            <person name="Cichocki N."/>
            <person name="Veneault-Fourrey C."/>
            <person name="LaButti K."/>
            <person name="Lindquist E.A."/>
            <person name="Lipzen A."/>
            <person name="Lundell T."/>
            <person name="Morin E."/>
            <person name="Murat C."/>
            <person name="Sun H."/>
            <person name="Tunlid A."/>
            <person name="Henrissat B."/>
            <person name="Grigoriev I.V."/>
            <person name="Hibbett D.S."/>
            <person name="Martin F."/>
            <person name="Nordberg H.P."/>
            <person name="Cantor M.N."/>
            <person name="Hua S.X."/>
        </authorList>
    </citation>
    <scope>NUCLEOTIDE SEQUENCE [LARGE SCALE GENOMIC DNA]</scope>
    <source>
        <strain evidence="1 2">Marx 270</strain>
    </source>
</reference>
<keyword evidence="2" id="KW-1185">Reference proteome</keyword>
<dbReference type="AlphaFoldDB" id="A0A0C3P8N5"/>
<dbReference type="InParanoid" id="A0A0C3P8N5"/>
<accession>A0A0C3P8N5</accession>
<dbReference type="HOGENOM" id="CLU_2211047_0_0_1"/>
<protein>
    <submittedName>
        <fullName evidence="1">Uncharacterized protein</fullName>
    </submittedName>
</protein>
<name>A0A0C3P8N5_PISTI</name>
<organism evidence="1 2">
    <name type="scientific">Pisolithus tinctorius Marx 270</name>
    <dbReference type="NCBI Taxonomy" id="870435"/>
    <lineage>
        <taxon>Eukaryota</taxon>
        <taxon>Fungi</taxon>
        <taxon>Dikarya</taxon>
        <taxon>Basidiomycota</taxon>
        <taxon>Agaricomycotina</taxon>
        <taxon>Agaricomycetes</taxon>
        <taxon>Agaricomycetidae</taxon>
        <taxon>Boletales</taxon>
        <taxon>Sclerodermatineae</taxon>
        <taxon>Pisolithaceae</taxon>
        <taxon>Pisolithus</taxon>
    </lineage>
</organism>
<dbReference type="EMBL" id="KN831973">
    <property type="protein sequence ID" value="KIO04096.1"/>
    <property type="molecule type" value="Genomic_DNA"/>
</dbReference>
<evidence type="ECO:0000313" key="1">
    <source>
        <dbReference type="EMBL" id="KIO04096.1"/>
    </source>
</evidence>
<gene>
    <name evidence="1" type="ORF">M404DRAFT_602245</name>
</gene>
<sequence length="107" mass="12379">MPFRYMFLSFHRCRRRENGEERAAKEVHAEEWVEVIALRDTGTGWGVDSQPTPEDTNVLIACPTLCCTYLLPGYRWIRDEDLSMMISCSSRPRNASGAGQRGWIRRI</sequence>